<dbReference type="AlphaFoldDB" id="A0AAQ4E8Q1"/>
<protein>
    <recommendedName>
        <fullName evidence="1">Ig-like domain-containing protein</fullName>
    </recommendedName>
</protein>
<dbReference type="InterPro" id="IPR007110">
    <property type="entry name" value="Ig-like_dom"/>
</dbReference>
<evidence type="ECO:0000313" key="2">
    <source>
        <dbReference type="EMBL" id="KAK8771127.1"/>
    </source>
</evidence>
<sequence length="350" mass="38173">MRIRLNIAAWMRSTAFHSSTAQACPPVIKNADGAILLTAAGPFAEGDTARLTCEVETCDHDLTLTWYHVGVKLRTAHETVATYRGGWKSLVTLGPLRRGHLHSNLTCTATNDVSIPASVTVLVDMFHKTEVSVRLGAGLNASDITEGADVYMECSILAASKVTEVSWRSGGHPVKGLTGDSGEELVTSRYLVIRGVNVTHSGRYTCRATSADGETTESAPLELRVRHAPRCIATRDTALAATPGEPLNVTCPVTADPDEDLRYFWIAEDSAGKRRRMRLGAAPAEHADGDDLGHVLPSVEDSNRLELLVDTYLFHATLFCWARNSVGVQREPCRFRFQLRRKDSPHLLDG</sequence>
<keyword evidence="3" id="KW-1185">Reference proteome</keyword>
<proteinExistence type="predicted"/>
<comment type="caution">
    <text evidence="2">The sequence shown here is derived from an EMBL/GenBank/DDBJ whole genome shotgun (WGS) entry which is preliminary data.</text>
</comment>
<dbReference type="PROSITE" id="PS51257">
    <property type="entry name" value="PROKAR_LIPOPROTEIN"/>
    <property type="match status" value="1"/>
</dbReference>
<dbReference type="SMART" id="SM00408">
    <property type="entry name" value="IGc2"/>
    <property type="match status" value="2"/>
</dbReference>
<dbReference type="InterPro" id="IPR003599">
    <property type="entry name" value="Ig_sub"/>
</dbReference>
<name>A0AAQ4E8Q1_AMBAM</name>
<dbReference type="EMBL" id="JARKHS020020107">
    <property type="protein sequence ID" value="KAK8771127.1"/>
    <property type="molecule type" value="Genomic_DNA"/>
</dbReference>
<evidence type="ECO:0000259" key="1">
    <source>
        <dbReference type="PROSITE" id="PS50835"/>
    </source>
</evidence>
<dbReference type="SUPFAM" id="SSF48726">
    <property type="entry name" value="Immunoglobulin"/>
    <property type="match status" value="2"/>
</dbReference>
<dbReference type="PROSITE" id="PS50835">
    <property type="entry name" value="IG_LIKE"/>
    <property type="match status" value="2"/>
</dbReference>
<accession>A0AAQ4E8Q1</accession>
<dbReference type="InterPro" id="IPR003598">
    <property type="entry name" value="Ig_sub2"/>
</dbReference>
<dbReference type="InterPro" id="IPR013783">
    <property type="entry name" value="Ig-like_fold"/>
</dbReference>
<dbReference type="PANTHER" id="PTHR23278:SF19">
    <property type="entry name" value="OBSCURIN"/>
    <property type="match status" value="1"/>
</dbReference>
<dbReference type="InterPro" id="IPR036179">
    <property type="entry name" value="Ig-like_dom_sf"/>
</dbReference>
<gene>
    <name evidence="2" type="ORF">V5799_025629</name>
</gene>
<dbReference type="SMART" id="SM00409">
    <property type="entry name" value="IG"/>
    <property type="match status" value="3"/>
</dbReference>
<organism evidence="2 3">
    <name type="scientific">Amblyomma americanum</name>
    <name type="common">Lone star tick</name>
    <dbReference type="NCBI Taxonomy" id="6943"/>
    <lineage>
        <taxon>Eukaryota</taxon>
        <taxon>Metazoa</taxon>
        <taxon>Ecdysozoa</taxon>
        <taxon>Arthropoda</taxon>
        <taxon>Chelicerata</taxon>
        <taxon>Arachnida</taxon>
        <taxon>Acari</taxon>
        <taxon>Parasitiformes</taxon>
        <taxon>Ixodida</taxon>
        <taxon>Ixodoidea</taxon>
        <taxon>Ixodidae</taxon>
        <taxon>Amblyomminae</taxon>
        <taxon>Amblyomma</taxon>
    </lineage>
</organism>
<dbReference type="Gene3D" id="2.60.40.10">
    <property type="entry name" value="Immunoglobulins"/>
    <property type="match status" value="2"/>
</dbReference>
<feature type="domain" description="Ig-like" evidence="1">
    <location>
        <begin position="25"/>
        <end position="111"/>
    </location>
</feature>
<dbReference type="Pfam" id="PF13895">
    <property type="entry name" value="Ig_2"/>
    <property type="match status" value="1"/>
</dbReference>
<feature type="domain" description="Ig-like" evidence="1">
    <location>
        <begin position="116"/>
        <end position="222"/>
    </location>
</feature>
<dbReference type="PANTHER" id="PTHR23278">
    <property type="entry name" value="SIDESTEP PROTEIN"/>
    <property type="match status" value="1"/>
</dbReference>
<dbReference type="Proteomes" id="UP001321473">
    <property type="component" value="Unassembled WGS sequence"/>
</dbReference>
<reference evidence="2 3" key="1">
    <citation type="journal article" date="2023" name="Arcadia Sci">
        <title>De novo assembly of a long-read Amblyomma americanum tick genome.</title>
        <authorList>
            <person name="Chou S."/>
            <person name="Poskanzer K.E."/>
            <person name="Rollins M."/>
            <person name="Thuy-Boun P.S."/>
        </authorList>
    </citation>
    <scope>NUCLEOTIDE SEQUENCE [LARGE SCALE GENOMIC DNA]</scope>
    <source>
        <strain evidence="2">F_SG_1</strain>
        <tissue evidence="2">Salivary glands</tissue>
    </source>
</reference>
<evidence type="ECO:0000313" key="3">
    <source>
        <dbReference type="Proteomes" id="UP001321473"/>
    </source>
</evidence>
<dbReference type="CDD" id="cd00096">
    <property type="entry name" value="Ig"/>
    <property type="match status" value="1"/>
</dbReference>